<evidence type="ECO:0000256" key="6">
    <source>
        <dbReference type="ARBA" id="ARBA00043266"/>
    </source>
</evidence>
<keyword evidence="3" id="KW-1064">Adaptive immunity</keyword>
<keyword evidence="4" id="KW-0675">Receptor</keyword>
<keyword evidence="5" id="KW-0393">Immunoglobulin domain</keyword>
<reference evidence="9" key="1">
    <citation type="submission" date="2025-08" db="UniProtKB">
        <authorList>
            <consortium name="Ensembl"/>
        </authorList>
    </citation>
    <scope>IDENTIFICATION</scope>
</reference>
<dbReference type="GO" id="GO:0002250">
    <property type="term" value="P:adaptive immune response"/>
    <property type="evidence" value="ECO:0007669"/>
    <property type="project" value="UniProtKB-KW"/>
</dbReference>
<evidence type="ECO:0000256" key="3">
    <source>
        <dbReference type="ARBA" id="ARBA00023130"/>
    </source>
</evidence>
<keyword evidence="10" id="KW-1185">Reference proteome</keyword>
<evidence type="ECO:0000256" key="2">
    <source>
        <dbReference type="ARBA" id="ARBA00022859"/>
    </source>
</evidence>
<evidence type="ECO:0000259" key="8">
    <source>
        <dbReference type="PROSITE" id="PS50835"/>
    </source>
</evidence>
<evidence type="ECO:0000313" key="10">
    <source>
        <dbReference type="Proteomes" id="UP000694417"/>
    </source>
</evidence>
<feature type="signal peptide" evidence="7">
    <location>
        <begin position="1"/>
        <end position="20"/>
    </location>
</feature>
<dbReference type="Pfam" id="PF07686">
    <property type="entry name" value="V-set"/>
    <property type="match status" value="1"/>
</dbReference>
<organism evidence="9 10">
    <name type="scientific">Urocitellus parryii</name>
    <name type="common">Arctic ground squirrel</name>
    <name type="synonym">Spermophilus parryii</name>
    <dbReference type="NCBI Taxonomy" id="9999"/>
    <lineage>
        <taxon>Eukaryota</taxon>
        <taxon>Metazoa</taxon>
        <taxon>Chordata</taxon>
        <taxon>Craniata</taxon>
        <taxon>Vertebrata</taxon>
        <taxon>Euteleostomi</taxon>
        <taxon>Mammalia</taxon>
        <taxon>Eutheria</taxon>
        <taxon>Euarchontoglires</taxon>
        <taxon>Glires</taxon>
        <taxon>Rodentia</taxon>
        <taxon>Sciuromorpha</taxon>
        <taxon>Sciuridae</taxon>
        <taxon>Xerinae</taxon>
        <taxon>Marmotini</taxon>
        <taxon>Urocitellus</taxon>
    </lineage>
</organism>
<feature type="chain" id="PRO_5034936251" description="Ig-like domain-containing protein" evidence="7">
    <location>
        <begin position="21"/>
        <end position="125"/>
    </location>
</feature>
<dbReference type="InterPro" id="IPR036179">
    <property type="entry name" value="Ig-like_dom_sf"/>
</dbReference>
<sequence length="125" mass="13864">MTPILISMLVMILTFGGIRAQTVTQPEEHIAVFEGALVQVKCNYSYTGSPVLFWYVQYPGQGLQVLLKQISRDSAKGFTAALDRGEKSFHLQKPSAYLDDSATYYCALSAQQLRLQGKLSKNPSE</sequence>
<accession>A0A8D2H925</accession>
<dbReference type="PANTHER" id="PTHR19367">
    <property type="entry name" value="T-CELL RECEPTOR ALPHA CHAIN V REGION"/>
    <property type="match status" value="1"/>
</dbReference>
<dbReference type="InterPro" id="IPR013106">
    <property type="entry name" value="Ig_V-set"/>
</dbReference>
<evidence type="ECO:0000256" key="4">
    <source>
        <dbReference type="ARBA" id="ARBA00023170"/>
    </source>
</evidence>
<evidence type="ECO:0000256" key="1">
    <source>
        <dbReference type="ARBA" id="ARBA00022729"/>
    </source>
</evidence>
<dbReference type="GO" id="GO:0042101">
    <property type="term" value="C:T cell receptor complex"/>
    <property type="evidence" value="ECO:0007669"/>
    <property type="project" value="UniProtKB-KW"/>
</dbReference>
<evidence type="ECO:0000256" key="7">
    <source>
        <dbReference type="SAM" id="SignalP"/>
    </source>
</evidence>
<dbReference type="SUPFAM" id="SSF48726">
    <property type="entry name" value="Immunoglobulin"/>
    <property type="match status" value="1"/>
</dbReference>
<dbReference type="Ensembl" id="ENSUPAT00010009538.1">
    <property type="protein sequence ID" value="ENSUPAP00010008330.1"/>
    <property type="gene ID" value="ENSUPAG00010006693.1"/>
</dbReference>
<dbReference type="InterPro" id="IPR051287">
    <property type="entry name" value="TCR_variable_region"/>
</dbReference>
<protein>
    <recommendedName>
        <fullName evidence="8">Ig-like domain-containing protein</fullName>
    </recommendedName>
</protein>
<dbReference type="AlphaFoldDB" id="A0A8D2H925"/>
<proteinExistence type="predicted"/>
<evidence type="ECO:0000313" key="9">
    <source>
        <dbReference type="Ensembl" id="ENSUPAP00010008330.1"/>
    </source>
</evidence>
<dbReference type="Proteomes" id="UP000694417">
    <property type="component" value="Unplaced"/>
</dbReference>
<dbReference type="PROSITE" id="PS50835">
    <property type="entry name" value="IG_LIKE"/>
    <property type="match status" value="1"/>
</dbReference>
<name>A0A8D2H925_UROPR</name>
<feature type="domain" description="Ig-like" evidence="8">
    <location>
        <begin position="3"/>
        <end position="116"/>
    </location>
</feature>
<dbReference type="SMART" id="SM00406">
    <property type="entry name" value="IGv"/>
    <property type="match status" value="1"/>
</dbReference>
<keyword evidence="6" id="KW-1279">T cell receptor</keyword>
<dbReference type="InterPro" id="IPR013783">
    <property type="entry name" value="Ig-like_fold"/>
</dbReference>
<dbReference type="InterPro" id="IPR007110">
    <property type="entry name" value="Ig-like_dom"/>
</dbReference>
<dbReference type="Gene3D" id="2.60.40.10">
    <property type="entry name" value="Immunoglobulins"/>
    <property type="match status" value="1"/>
</dbReference>
<evidence type="ECO:0000256" key="5">
    <source>
        <dbReference type="ARBA" id="ARBA00023319"/>
    </source>
</evidence>
<keyword evidence="1 7" id="KW-0732">Signal</keyword>
<reference evidence="9" key="2">
    <citation type="submission" date="2025-09" db="UniProtKB">
        <authorList>
            <consortium name="Ensembl"/>
        </authorList>
    </citation>
    <scope>IDENTIFICATION</scope>
</reference>
<keyword evidence="2" id="KW-0391">Immunity</keyword>
<dbReference type="GeneTree" id="ENSGT00940000153073"/>
<dbReference type="PANTHER" id="PTHR19367:SF18">
    <property type="entry name" value="T CELL RECEPTOR ALPHA VARIABLE 16"/>
    <property type="match status" value="1"/>
</dbReference>